<proteinExistence type="predicted"/>
<keyword evidence="2" id="KW-1185">Reference proteome</keyword>
<dbReference type="Gene3D" id="3.50.30.40">
    <property type="entry name" value="Ribonuclease E inhibitor RraA/RraA-like"/>
    <property type="match status" value="1"/>
</dbReference>
<accession>A0ABT8DWM6</accession>
<organism evidence="1 2">
    <name type="scientific">Roseateles violae</name>
    <dbReference type="NCBI Taxonomy" id="3058042"/>
    <lineage>
        <taxon>Bacteria</taxon>
        <taxon>Pseudomonadati</taxon>
        <taxon>Pseudomonadota</taxon>
        <taxon>Betaproteobacteria</taxon>
        <taxon>Burkholderiales</taxon>
        <taxon>Sphaerotilaceae</taxon>
        <taxon>Roseateles</taxon>
    </lineage>
</organism>
<sequence length="243" mass="26328">MELTALTLARLNAASTATLTTVLFKRGFRNVFMQGLSPLNSAAARFVAPAFTLRYIPAREDLDGLKAFDDRRHPQRVAVEECPAGHVLVMDSRGDPQAASSGNLLVTRLMKRGCAAVITDGGFRDSPEIAALGFPAFHQRPSAPTNLIRHHAVDLQQPIACGGVAVYPGDVLVGDAEGVVVIPQHLADEVAEEAYRQTMYEDWVNERILAGEGLFGLYPLTDATQQQAYAAWAGSQSTRYPHL</sequence>
<dbReference type="CDD" id="cd16841">
    <property type="entry name" value="RraA_family"/>
    <property type="match status" value="1"/>
</dbReference>
<comment type="caution">
    <text evidence="1">The sequence shown here is derived from an EMBL/GenBank/DDBJ whole genome shotgun (WGS) entry which is preliminary data.</text>
</comment>
<reference evidence="1 2" key="1">
    <citation type="submission" date="2023-06" db="EMBL/GenBank/DDBJ databases">
        <title>Pelomonas sp. PFR6 16S ribosomal RNA gene Genome sequencing and assembly.</title>
        <authorList>
            <person name="Woo H."/>
        </authorList>
    </citation>
    <scope>NUCLEOTIDE SEQUENCE [LARGE SCALE GENOMIC DNA]</scope>
    <source>
        <strain evidence="1 2">PFR6</strain>
    </source>
</reference>
<name>A0ABT8DWM6_9BURK</name>
<dbReference type="PANTHER" id="PTHR33254">
    <property type="entry name" value="4-HYDROXY-4-METHYL-2-OXOGLUTARATE ALDOLASE 3-RELATED"/>
    <property type="match status" value="1"/>
</dbReference>
<protein>
    <submittedName>
        <fullName evidence="1">Ribonuclease activity regulator RraA</fullName>
    </submittedName>
</protein>
<dbReference type="SUPFAM" id="SSF89562">
    <property type="entry name" value="RraA-like"/>
    <property type="match status" value="1"/>
</dbReference>
<dbReference type="NCBIfam" id="NF006093">
    <property type="entry name" value="PRK08245.1"/>
    <property type="match status" value="1"/>
</dbReference>
<dbReference type="InterPro" id="IPR036704">
    <property type="entry name" value="RraA/RraA-like_sf"/>
</dbReference>
<evidence type="ECO:0000313" key="2">
    <source>
        <dbReference type="Proteomes" id="UP001228044"/>
    </source>
</evidence>
<dbReference type="Pfam" id="PF03737">
    <property type="entry name" value="RraA-like"/>
    <property type="match status" value="1"/>
</dbReference>
<dbReference type="InterPro" id="IPR005493">
    <property type="entry name" value="RraA/RraA-like"/>
</dbReference>
<dbReference type="PANTHER" id="PTHR33254:SF16">
    <property type="entry name" value="BLR3842 PROTEIN"/>
    <property type="match status" value="1"/>
</dbReference>
<evidence type="ECO:0000313" key="1">
    <source>
        <dbReference type="EMBL" id="MDN3921463.1"/>
    </source>
</evidence>
<dbReference type="Proteomes" id="UP001228044">
    <property type="component" value="Unassembled WGS sequence"/>
</dbReference>
<gene>
    <name evidence="1" type="ORF">QWJ38_14310</name>
</gene>
<dbReference type="EMBL" id="JAUHHC010000003">
    <property type="protein sequence ID" value="MDN3921463.1"/>
    <property type="molecule type" value="Genomic_DNA"/>
</dbReference>
<dbReference type="RefSeq" id="WP_290359754.1">
    <property type="nucleotide sequence ID" value="NZ_JAUHHC010000003.1"/>
</dbReference>